<dbReference type="AlphaFoldDB" id="A0A1Q5ULK0"/>
<evidence type="ECO:0000256" key="2">
    <source>
        <dbReference type="SAM" id="Phobius"/>
    </source>
</evidence>
<comment type="caution">
    <text evidence="3">The sequence shown here is derived from an EMBL/GenBank/DDBJ whole genome shotgun (WGS) entry which is preliminary data.</text>
</comment>
<evidence type="ECO:0000313" key="3">
    <source>
        <dbReference type="EMBL" id="OKP13340.1"/>
    </source>
</evidence>
<name>A0A1Q5ULK0_9EURO</name>
<evidence type="ECO:0000313" key="4">
    <source>
        <dbReference type="Proteomes" id="UP000186955"/>
    </source>
</evidence>
<keyword evidence="2" id="KW-0472">Membrane</keyword>
<feature type="transmembrane region" description="Helical" evidence="2">
    <location>
        <begin position="52"/>
        <end position="68"/>
    </location>
</feature>
<organism evidence="3 4">
    <name type="scientific">Penicillium subrubescens</name>
    <dbReference type="NCBI Taxonomy" id="1316194"/>
    <lineage>
        <taxon>Eukaryota</taxon>
        <taxon>Fungi</taxon>
        <taxon>Dikarya</taxon>
        <taxon>Ascomycota</taxon>
        <taxon>Pezizomycotina</taxon>
        <taxon>Eurotiomycetes</taxon>
        <taxon>Eurotiomycetidae</taxon>
        <taxon>Eurotiales</taxon>
        <taxon>Aspergillaceae</taxon>
        <taxon>Penicillium</taxon>
    </lineage>
</organism>
<gene>
    <name evidence="3" type="ORF">PENSUB_942</name>
</gene>
<keyword evidence="2" id="KW-0812">Transmembrane</keyword>
<reference evidence="3 4" key="1">
    <citation type="submission" date="2016-10" db="EMBL/GenBank/DDBJ databases">
        <title>Genome sequence of the ascomycete fungus Penicillium subrubescens.</title>
        <authorList>
            <person name="De Vries R.P."/>
            <person name="Peng M."/>
            <person name="Dilokpimol A."/>
            <person name="Hilden K."/>
            <person name="Makela M.R."/>
            <person name="Grigoriev I."/>
            <person name="Riley R."/>
            <person name="Granchi Z."/>
        </authorList>
    </citation>
    <scope>NUCLEOTIDE SEQUENCE [LARGE SCALE GENOMIC DNA]</scope>
    <source>
        <strain evidence="3 4">CBS 132785</strain>
    </source>
</reference>
<evidence type="ECO:0000256" key="1">
    <source>
        <dbReference type="SAM" id="MobiDB-lite"/>
    </source>
</evidence>
<accession>A0A1Q5ULK0</accession>
<sequence>MASMHRSPSAHSNPLEDEKNDNAGAEMVETVSQVHEGVEEGAWASAKKNPKVILYSIAACVSSMLWGFDIGENVPLY</sequence>
<feature type="region of interest" description="Disordered" evidence="1">
    <location>
        <begin position="1"/>
        <end position="28"/>
    </location>
</feature>
<proteinExistence type="predicted"/>
<dbReference type="EMBL" id="MNBE01000130">
    <property type="protein sequence ID" value="OKP13340.1"/>
    <property type="molecule type" value="Genomic_DNA"/>
</dbReference>
<dbReference type="Proteomes" id="UP000186955">
    <property type="component" value="Unassembled WGS sequence"/>
</dbReference>
<keyword evidence="4" id="KW-1185">Reference proteome</keyword>
<keyword evidence="2" id="KW-1133">Transmembrane helix</keyword>
<protein>
    <submittedName>
        <fullName evidence="3">Uncharacterized protein</fullName>
    </submittedName>
</protein>